<evidence type="ECO:0000259" key="8">
    <source>
        <dbReference type="PROSITE" id="PS50217"/>
    </source>
</evidence>
<feature type="region of interest" description="Disordered" evidence="7">
    <location>
        <begin position="94"/>
        <end position="136"/>
    </location>
</feature>
<dbReference type="Gene3D" id="1.20.5.170">
    <property type="match status" value="1"/>
</dbReference>
<evidence type="ECO:0000256" key="2">
    <source>
        <dbReference type="ARBA" id="ARBA00009208"/>
    </source>
</evidence>
<evidence type="ECO:0000256" key="5">
    <source>
        <dbReference type="ARBA" id="ARBA00023163"/>
    </source>
</evidence>
<dbReference type="GO" id="GO:0000981">
    <property type="term" value="F:DNA-binding transcription factor activity, RNA polymerase II-specific"/>
    <property type="evidence" value="ECO:0007669"/>
    <property type="project" value="TreeGrafter"/>
</dbReference>
<comment type="caution">
    <text evidence="9">The sequence shown here is derived from an EMBL/GenBank/DDBJ whole genome shotgun (WGS) entry which is preliminary data.</text>
</comment>
<reference evidence="9" key="1">
    <citation type="submission" date="2021-10" db="EMBL/GenBank/DDBJ databases">
        <title>Tropical sea cucumber genome reveals ecological adaptation and Cuvierian tubules defense mechanism.</title>
        <authorList>
            <person name="Chen T."/>
        </authorList>
    </citation>
    <scope>NUCLEOTIDE SEQUENCE</scope>
    <source>
        <strain evidence="9">Nanhai2018</strain>
        <tissue evidence="9">Muscle</tissue>
    </source>
</reference>
<dbReference type="AlphaFoldDB" id="A0A9Q1GXW5"/>
<dbReference type="SMART" id="SM00338">
    <property type="entry name" value="BRLZ"/>
    <property type="match status" value="1"/>
</dbReference>
<dbReference type="CDD" id="cd14695">
    <property type="entry name" value="bZIP_HLF"/>
    <property type="match status" value="1"/>
</dbReference>
<dbReference type="Proteomes" id="UP001152320">
    <property type="component" value="Chromosome 15"/>
</dbReference>
<feature type="region of interest" description="Disordered" evidence="7">
    <location>
        <begin position="148"/>
        <end position="187"/>
    </location>
</feature>
<keyword evidence="3" id="KW-0805">Transcription regulation</keyword>
<dbReference type="PANTHER" id="PTHR11988">
    <property type="entry name" value="THYROTROPH EMBRYONIC FACTOR RELATED"/>
    <property type="match status" value="1"/>
</dbReference>
<organism evidence="9 10">
    <name type="scientific">Holothuria leucospilota</name>
    <name type="common">Black long sea cucumber</name>
    <name type="synonym">Mertensiothuria leucospilota</name>
    <dbReference type="NCBI Taxonomy" id="206669"/>
    <lineage>
        <taxon>Eukaryota</taxon>
        <taxon>Metazoa</taxon>
        <taxon>Echinodermata</taxon>
        <taxon>Eleutherozoa</taxon>
        <taxon>Echinozoa</taxon>
        <taxon>Holothuroidea</taxon>
        <taxon>Aspidochirotacea</taxon>
        <taxon>Aspidochirotida</taxon>
        <taxon>Holothuriidae</taxon>
        <taxon>Holothuria</taxon>
    </lineage>
</organism>
<evidence type="ECO:0000256" key="6">
    <source>
        <dbReference type="ARBA" id="ARBA00023242"/>
    </source>
</evidence>
<keyword evidence="5" id="KW-0804">Transcription</keyword>
<keyword evidence="10" id="KW-1185">Reference proteome</keyword>
<feature type="region of interest" description="Disordered" evidence="7">
    <location>
        <begin position="22"/>
        <end position="45"/>
    </location>
</feature>
<comment type="subcellular location">
    <subcellularLocation>
        <location evidence="1">Nucleus</location>
    </subcellularLocation>
</comment>
<dbReference type="SUPFAM" id="SSF57959">
    <property type="entry name" value="Leucine zipper domain"/>
    <property type="match status" value="1"/>
</dbReference>
<name>A0A9Q1GXW5_HOLLE</name>
<dbReference type="InterPro" id="IPR046347">
    <property type="entry name" value="bZIP_sf"/>
</dbReference>
<sequence length="315" mass="35192">MADAQPNPNFGGITLKALLENPNLLLPPPPVNNNGNGDDAAKGDKDDFFYDSEAVDMAAAFLGPTLWDKTLPCDSDLKLEYMDIDEFLAENGIQVNSQQREEKVTPSSPSPTLPEDNQLDMPQFGMPQIQTPLSSPPLIVDTTESSVITQTVQETNLPTSPSLPASPPESVPPVTPPSPPREPSPVNVDIRFELSSTDVALATAPGQSEFNPREKVFTDEELKPQPMVKKSKKQYVPEELKDEKYWERRRKNNIAAKRSRDARRVKENQIVIRTSFLEQENTALKEQVLELKKETLTYKKLVASYEKKLHELKAL</sequence>
<evidence type="ECO:0000256" key="3">
    <source>
        <dbReference type="ARBA" id="ARBA00023015"/>
    </source>
</evidence>
<dbReference type="EMBL" id="JAIZAY010000015">
    <property type="protein sequence ID" value="KAJ8027749.1"/>
    <property type="molecule type" value="Genomic_DNA"/>
</dbReference>
<dbReference type="InterPro" id="IPR004827">
    <property type="entry name" value="bZIP"/>
</dbReference>
<feature type="region of interest" description="Disordered" evidence="7">
    <location>
        <begin position="210"/>
        <end position="234"/>
    </location>
</feature>
<dbReference type="GO" id="GO:0005634">
    <property type="term" value="C:nucleus"/>
    <property type="evidence" value="ECO:0007669"/>
    <property type="project" value="UniProtKB-SubCell"/>
</dbReference>
<evidence type="ECO:0000256" key="4">
    <source>
        <dbReference type="ARBA" id="ARBA00023125"/>
    </source>
</evidence>
<keyword evidence="6" id="KW-0539">Nucleus</keyword>
<dbReference type="Pfam" id="PF07716">
    <property type="entry name" value="bZIP_2"/>
    <property type="match status" value="1"/>
</dbReference>
<dbReference type="PROSITE" id="PS50217">
    <property type="entry name" value="BZIP"/>
    <property type="match status" value="1"/>
</dbReference>
<feature type="compositionally biased region" description="Basic and acidic residues" evidence="7">
    <location>
        <begin position="211"/>
        <end position="223"/>
    </location>
</feature>
<dbReference type="OrthoDB" id="6022300at2759"/>
<protein>
    <submittedName>
        <fullName evidence="9">Hepatic leukemia factor</fullName>
    </submittedName>
</protein>
<evidence type="ECO:0000256" key="1">
    <source>
        <dbReference type="ARBA" id="ARBA00004123"/>
    </source>
</evidence>
<evidence type="ECO:0000256" key="7">
    <source>
        <dbReference type="SAM" id="MobiDB-lite"/>
    </source>
</evidence>
<accession>A0A9Q1GXW5</accession>
<evidence type="ECO:0000313" key="10">
    <source>
        <dbReference type="Proteomes" id="UP001152320"/>
    </source>
</evidence>
<dbReference type="GO" id="GO:0000978">
    <property type="term" value="F:RNA polymerase II cis-regulatory region sequence-specific DNA binding"/>
    <property type="evidence" value="ECO:0007669"/>
    <property type="project" value="TreeGrafter"/>
</dbReference>
<dbReference type="PANTHER" id="PTHR11988:SF27">
    <property type="entry name" value="GH27708P"/>
    <property type="match status" value="1"/>
</dbReference>
<feature type="compositionally biased region" description="Pro residues" evidence="7">
    <location>
        <begin position="164"/>
        <end position="183"/>
    </location>
</feature>
<feature type="domain" description="BZIP" evidence="8">
    <location>
        <begin position="242"/>
        <end position="305"/>
    </location>
</feature>
<dbReference type="FunFam" id="1.20.5.170:FF:000007">
    <property type="entry name" value="hepatic leukemia factor isoform X2"/>
    <property type="match status" value="1"/>
</dbReference>
<evidence type="ECO:0000313" key="9">
    <source>
        <dbReference type="EMBL" id="KAJ8027749.1"/>
    </source>
</evidence>
<comment type="similarity">
    <text evidence="2">Belongs to the bZIP family. PAR subfamily.</text>
</comment>
<dbReference type="InterPro" id="IPR040223">
    <property type="entry name" value="PAR_bZIP"/>
</dbReference>
<proteinExistence type="inferred from homology"/>
<keyword evidence="4" id="KW-0238">DNA-binding</keyword>
<gene>
    <name evidence="9" type="ORF">HOLleu_29789</name>
</gene>